<dbReference type="Pfam" id="PF00291">
    <property type="entry name" value="PALP"/>
    <property type="match status" value="1"/>
</dbReference>
<protein>
    <recommendedName>
        <fullName evidence="5">L-serine deaminase</fullName>
    </recommendedName>
    <alternativeName>
        <fullName evidence="6">L-threonine dehydratase</fullName>
    </alternativeName>
</protein>
<dbReference type="Proteomes" id="UP001066276">
    <property type="component" value="Chromosome 4_2"/>
</dbReference>
<dbReference type="FunFam" id="3.40.50.1100:FF:000007">
    <property type="entry name" value="L-threonine dehydratase catabolic TdcB"/>
    <property type="match status" value="1"/>
</dbReference>
<evidence type="ECO:0000259" key="7">
    <source>
        <dbReference type="Pfam" id="PF00291"/>
    </source>
</evidence>
<evidence type="ECO:0000256" key="5">
    <source>
        <dbReference type="ARBA" id="ARBA00041766"/>
    </source>
</evidence>
<feature type="domain" description="Tryptophan synthase beta chain-like PALP" evidence="7">
    <location>
        <begin position="31"/>
        <end position="311"/>
    </location>
</feature>
<dbReference type="Gene3D" id="3.40.50.1100">
    <property type="match status" value="2"/>
</dbReference>
<dbReference type="GO" id="GO:0009097">
    <property type="term" value="P:isoleucine biosynthetic process"/>
    <property type="evidence" value="ECO:0007669"/>
    <property type="project" value="TreeGrafter"/>
</dbReference>
<dbReference type="GO" id="GO:0004794">
    <property type="term" value="F:threonine deaminase activity"/>
    <property type="evidence" value="ECO:0007669"/>
    <property type="project" value="TreeGrafter"/>
</dbReference>
<dbReference type="InterPro" id="IPR036052">
    <property type="entry name" value="TrpB-like_PALP_sf"/>
</dbReference>
<organism evidence="8 9">
    <name type="scientific">Pleurodeles waltl</name>
    <name type="common">Iberian ribbed newt</name>
    <dbReference type="NCBI Taxonomy" id="8319"/>
    <lineage>
        <taxon>Eukaryota</taxon>
        <taxon>Metazoa</taxon>
        <taxon>Chordata</taxon>
        <taxon>Craniata</taxon>
        <taxon>Vertebrata</taxon>
        <taxon>Euteleostomi</taxon>
        <taxon>Amphibia</taxon>
        <taxon>Batrachia</taxon>
        <taxon>Caudata</taxon>
        <taxon>Salamandroidea</taxon>
        <taxon>Salamandridae</taxon>
        <taxon>Pleurodelinae</taxon>
        <taxon>Pleurodeles</taxon>
    </lineage>
</organism>
<keyword evidence="4" id="KW-0456">Lyase</keyword>
<dbReference type="AlphaFoldDB" id="A0AAV7SB42"/>
<dbReference type="GO" id="GO:0006567">
    <property type="term" value="P:L-threonine catabolic process"/>
    <property type="evidence" value="ECO:0007669"/>
    <property type="project" value="TreeGrafter"/>
</dbReference>
<dbReference type="GO" id="GO:0003941">
    <property type="term" value="F:L-serine ammonia-lyase activity"/>
    <property type="evidence" value="ECO:0007669"/>
    <property type="project" value="TreeGrafter"/>
</dbReference>
<dbReference type="InterPro" id="IPR001926">
    <property type="entry name" value="TrpB-like_PALP"/>
</dbReference>
<accession>A0AAV7SB42</accession>
<dbReference type="GO" id="GO:0006565">
    <property type="term" value="P:L-serine catabolic process"/>
    <property type="evidence" value="ECO:0007669"/>
    <property type="project" value="TreeGrafter"/>
</dbReference>
<reference evidence="8" key="1">
    <citation type="journal article" date="2022" name="bioRxiv">
        <title>Sequencing and chromosome-scale assembly of the giantPleurodeles waltlgenome.</title>
        <authorList>
            <person name="Brown T."/>
            <person name="Elewa A."/>
            <person name="Iarovenko S."/>
            <person name="Subramanian E."/>
            <person name="Araus A.J."/>
            <person name="Petzold A."/>
            <person name="Susuki M."/>
            <person name="Suzuki K.-i.T."/>
            <person name="Hayashi T."/>
            <person name="Toyoda A."/>
            <person name="Oliveira C."/>
            <person name="Osipova E."/>
            <person name="Leigh N.D."/>
            <person name="Simon A."/>
            <person name="Yun M.H."/>
        </authorList>
    </citation>
    <scope>NUCLEOTIDE SEQUENCE</scope>
    <source>
        <strain evidence="8">20211129_DDA</strain>
        <tissue evidence="8">Liver</tissue>
    </source>
</reference>
<comment type="cofactor">
    <cofactor evidence="1">
        <name>pyridoxal 5'-phosphate</name>
        <dbReference type="ChEBI" id="CHEBI:597326"/>
    </cofactor>
</comment>
<dbReference type="SUPFAM" id="SSF53686">
    <property type="entry name" value="Tryptophan synthase beta subunit-like PLP-dependent enzymes"/>
    <property type="match status" value="1"/>
</dbReference>
<dbReference type="EMBL" id="JANPWB010000008">
    <property type="protein sequence ID" value="KAJ1161462.1"/>
    <property type="molecule type" value="Genomic_DNA"/>
</dbReference>
<evidence type="ECO:0000256" key="4">
    <source>
        <dbReference type="ARBA" id="ARBA00023239"/>
    </source>
</evidence>
<evidence type="ECO:0000256" key="2">
    <source>
        <dbReference type="ARBA" id="ARBA00010869"/>
    </source>
</evidence>
<evidence type="ECO:0000256" key="3">
    <source>
        <dbReference type="ARBA" id="ARBA00022898"/>
    </source>
</evidence>
<evidence type="ECO:0000313" key="9">
    <source>
        <dbReference type="Proteomes" id="UP001066276"/>
    </source>
</evidence>
<evidence type="ECO:0000313" key="8">
    <source>
        <dbReference type="EMBL" id="KAJ1161462.1"/>
    </source>
</evidence>
<comment type="caution">
    <text evidence="8">The sequence shown here is derived from an EMBL/GenBank/DDBJ whole genome shotgun (WGS) entry which is preliminary data.</text>
</comment>
<dbReference type="PANTHER" id="PTHR48078">
    <property type="entry name" value="THREONINE DEHYDRATASE, MITOCHONDRIAL-RELATED"/>
    <property type="match status" value="1"/>
</dbReference>
<proteinExistence type="inferred from homology"/>
<evidence type="ECO:0000256" key="1">
    <source>
        <dbReference type="ARBA" id="ARBA00001933"/>
    </source>
</evidence>
<comment type="similarity">
    <text evidence="2">Belongs to the serine/threonine dehydratase family.</text>
</comment>
<sequence length="324" mass="35045">MQNSVSDHQTLISKEMFEEARQRVKDSPLKVVRTPLINIKETTLSLKAECNLFLKLENMQNTGSFKIRGVANQFARAQQGPFITMSAGNYGRSFAYAVNWYGHKGRVLMANTAPASRADVISSYGVDVDILPPECLKDAVDRYVKEHGMKYLHPFDDLDLIAGHGSVAFEVLEEVPNPDMIVVCCGGGGLLSGIASVVKLSSPSTKVYGVEPEGACTMYRSFMDGKPASMDAKSIAAGLAPPFAGTNTFRICKEHVDEVILVSDEEILKAMSHLYRAGFVVEPSGAAAYAALLRNKIPDISGKTVIALLTGGNISPEELSHICI</sequence>
<name>A0AAV7SB42_PLEWA</name>
<keyword evidence="3" id="KW-0663">Pyridoxal phosphate</keyword>
<dbReference type="PANTHER" id="PTHR48078:SF14">
    <property type="entry name" value="L-SERINE AMMONIA-LYASE"/>
    <property type="match status" value="1"/>
</dbReference>
<gene>
    <name evidence="8" type="ORF">NDU88_001948</name>
</gene>
<dbReference type="InterPro" id="IPR050147">
    <property type="entry name" value="Ser/Thr_Dehydratase"/>
</dbReference>
<evidence type="ECO:0000256" key="6">
    <source>
        <dbReference type="ARBA" id="ARBA00042605"/>
    </source>
</evidence>
<keyword evidence="9" id="KW-1185">Reference proteome</keyword>